<keyword evidence="1" id="KW-0732">Signal</keyword>
<keyword evidence="3" id="KW-1185">Reference proteome</keyword>
<dbReference type="OrthoDB" id="8481699at2"/>
<proteinExistence type="predicted"/>
<dbReference type="RefSeq" id="WP_141420422.1">
    <property type="nucleotide sequence ID" value="NZ_VIAR01000001.1"/>
</dbReference>
<feature type="chain" id="PRO_5021338851" evidence="1">
    <location>
        <begin position="24"/>
        <end position="67"/>
    </location>
</feature>
<sequence length="67" mass="7575">MKKLLAVTALFLAFGFNSTDAIAKEKEQECADFAWVAASNWCSNRDGGCSDYQYWVFTDIAYNECMN</sequence>
<dbReference type="Proteomes" id="UP000317169">
    <property type="component" value="Unassembled WGS sequence"/>
</dbReference>
<protein>
    <submittedName>
        <fullName evidence="2">Uncharacterized protein</fullName>
    </submittedName>
</protein>
<organism evidence="2 3">
    <name type="scientific">Haloflavibacter putidus</name>
    <dbReference type="NCBI Taxonomy" id="2576776"/>
    <lineage>
        <taxon>Bacteria</taxon>
        <taxon>Pseudomonadati</taxon>
        <taxon>Bacteroidota</taxon>
        <taxon>Flavobacteriia</taxon>
        <taxon>Flavobacteriales</taxon>
        <taxon>Flavobacteriaceae</taxon>
        <taxon>Haloflavibacter</taxon>
    </lineage>
</organism>
<accession>A0A507ZVR6</accession>
<dbReference type="EMBL" id="VIAR01000001">
    <property type="protein sequence ID" value="TQD40691.1"/>
    <property type="molecule type" value="Genomic_DNA"/>
</dbReference>
<evidence type="ECO:0000313" key="2">
    <source>
        <dbReference type="EMBL" id="TQD40691.1"/>
    </source>
</evidence>
<evidence type="ECO:0000313" key="3">
    <source>
        <dbReference type="Proteomes" id="UP000317169"/>
    </source>
</evidence>
<evidence type="ECO:0000256" key="1">
    <source>
        <dbReference type="SAM" id="SignalP"/>
    </source>
</evidence>
<reference evidence="2 3" key="1">
    <citation type="submission" date="2019-06" db="EMBL/GenBank/DDBJ databases">
        <title>Flavibacter putida gen. nov., sp. nov., a novel marine bacterium of the family Flavobacteriaceae isolated from coastal seawater.</title>
        <authorList>
            <person name="Feng X."/>
        </authorList>
    </citation>
    <scope>NUCLEOTIDE SEQUENCE [LARGE SCALE GENOMIC DNA]</scope>
    <source>
        <strain evidence="2 3">PLHSN227</strain>
    </source>
</reference>
<feature type="signal peptide" evidence="1">
    <location>
        <begin position="1"/>
        <end position="23"/>
    </location>
</feature>
<name>A0A507ZVR6_9FLAO</name>
<dbReference type="AlphaFoldDB" id="A0A507ZVR6"/>
<comment type="caution">
    <text evidence="2">The sequence shown here is derived from an EMBL/GenBank/DDBJ whole genome shotgun (WGS) entry which is preliminary data.</text>
</comment>
<gene>
    <name evidence="2" type="ORF">FKR84_01545</name>
</gene>